<keyword evidence="3" id="KW-1185">Reference proteome</keyword>
<dbReference type="EMBL" id="OCNF01000029">
    <property type="protein sequence ID" value="SOD71841.1"/>
    <property type="molecule type" value="Genomic_DNA"/>
</dbReference>
<dbReference type="RefSeq" id="WP_097115121.1">
    <property type="nucleotide sequence ID" value="NZ_CP083931.1"/>
</dbReference>
<dbReference type="SUPFAM" id="SSF52266">
    <property type="entry name" value="SGNH hydrolase"/>
    <property type="match status" value="1"/>
</dbReference>
<feature type="region of interest" description="Disordered" evidence="1">
    <location>
        <begin position="160"/>
        <end position="211"/>
    </location>
</feature>
<evidence type="ECO:0000313" key="3">
    <source>
        <dbReference type="Proteomes" id="UP000219669"/>
    </source>
</evidence>
<evidence type="ECO:0000256" key="1">
    <source>
        <dbReference type="SAM" id="MobiDB-lite"/>
    </source>
</evidence>
<dbReference type="Pfam" id="PF04311">
    <property type="entry name" value="DUF459"/>
    <property type="match status" value="1"/>
</dbReference>
<accession>A0A286ELN6</accession>
<proteinExistence type="predicted"/>
<evidence type="ECO:0000313" key="2">
    <source>
        <dbReference type="EMBL" id="SOD71841.1"/>
    </source>
</evidence>
<dbReference type="InterPro" id="IPR007407">
    <property type="entry name" value="DUF459"/>
</dbReference>
<sequence>MLTSDKNAEPTIVKFPIQNGETEREWRLDDTDAPPATEKEWKLDDTDPLPPETLNVEVDLSSEPAPNPPPEKATLPETPPSDVQAATPPVAPPPKSPSSSHWRVYGALLGAVVLSVWFSHQSINAYWQQTYHKASPLEPLNHFALWQMGAKAQDVVNGWLASDSSPNAENDVAAENDSPPTTQPPQSPSTETTPNRQPETASAPNPPTQNGEQIVLLHSGEKVLFVGDSIMQGIAPHLQRRLKSEHQIDSLNLSKQSTGLAYPKFFDWPTTIEQTLQKEPNIKLIVVLLGANDPWDFPNPQGGAYLKFQSPEWNAEYLNRVNRIVQAAEQNQARIIWLGVPYMRRVDLNKGVRHLNHILGNELVGKLPTVIWLPTDMLLSDTENYQDSMTIDGETVRIRTKDGIHLNTAGQIFMSNYLKSYIQVQ</sequence>
<dbReference type="Proteomes" id="UP000219669">
    <property type="component" value="Unassembled WGS sequence"/>
</dbReference>
<feature type="compositionally biased region" description="Polar residues" evidence="1">
    <location>
        <begin position="195"/>
        <end position="211"/>
    </location>
</feature>
<dbReference type="GO" id="GO:0016788">
    <property type="term" value="F:hydrolase activity, acting on ester bonds"/>
    <property type="evidence" value="ECO:0007669"/>
    <property type="project" value="UniProtKB-ARBA"/>
</dbReference>
<reference evidence="2 3" key="1">
    <citation type="submission" date="2017-09" db="EMBL/GenBank/DDBJ databases">
        <authorList>
            <person name="Ehlers B."/>
            <person name="Leendertz F.H."/>
        </authorList>
    </citation>
    <scope>NUCLEOTIDE SEQUENCE [LARGE SCALE GENOMIC DNA]</scope>
    <source>
        <strain evidence="2 3">DSM 16848</strain>
    </source>
</reference>
<organism evidence="2 3">
    <name type="scientific">Alysiella filiformis DSM 16848</name>
    <dbReference type="NCBI Taxonomy" id="1120981"/>
    <lineage>
        <taxon>Bacteria</taxon>
        <taxon>Pseudomonadati</taxon>
        <taxon>Pseudomonadota</taxon>
        <taxon>Betaproteobacteria</taxon>
        <taxon>Neisseriales</taxon>
        <taxon>Neisseriaceae</taxon>
        <taxon>Alysiella</taxon>
    </lineage>
</organism>
<feature type="compositionally biased region" description="Basic and acidic residues" evidence="1">
    <location>
        <begin position="21"/>
        <end position="30"/>
    </location>
</feature>
<dbReference type="AlphaFoldDB" id="A0A286ELN6"/>
<gene>
    <name evidence="2" type="ORF">SAMN02746062_02172</name>
</gene>
<protein>
    <submittedName>
        <fullName evidence="2">Uncharacterized protein</fullName>
    </submittedName>
</protein>
<dbReference type="Gene3D" id="3.40.50.1110">
    <property type="entry name" value="SGNH hydrolase"/>
    <property type="match status" value="1"/>
</dbReference>
<name>A0A286ELN6_9NEIS</name>
<dbReference type="InterPro" id="IPR036514">
    <property type="entry name" value="SGNH_hydro_sf"/>
</dbReference>
<dbReference type="OrthoDB" id="445620at2"/>
<feature type="region of interest" description="Disordered" evidence="1">
    <location>
        <begin position="1"/>
        <end position="100"/>
    </location>
</feature>